<dbReference type="Proteomes" id="UP000257109">
    <property type="component" value="Unassembled WGS sequence"/>
</dbReference>
<name>A0A371ECB4_MUCPR</name>
<evidence type="ECO:0008006" key="3">
    <source>
        <dbReference type="Google" id="ProtNLM"/>
    </source>
</evidence>
<evidence type="ECO:0000313" key="1">
    <source>
        <dbReference type="EMBL" id="RDX63624.1"/>
    </source>
</evidence>
<organism evidence="1 2">
    <name type="scientific">Mucuna pruriens</name>
    <name type="common">Velvet bean</name>
    <name type="synonym">Dolichos pruriens</name>
    <dbReference type="NCBI Taxonomy" id="157652"/>
    <lineage>
        <taxon>Eukaryota</taxon>
        <taxon>Viridiplantae</taxon>
        <taxon>Streptophyta</taxon>
        <taxon>Embryophyta</taxon>
        <taxon>Tracheophyta</taxon>
        <taxon>Spermatophyta</taxon>
        <taxon>Magnoliopsida</taxon>
        <taxon>eudicotyledons</taxon>
        <taxon>Gunneridae</taxon>
        <taxon>Pentapetalae</taxon>
        <taxon>rosids</taxon>
        <taxon>fabids</taxon>
        <taxon>Fabales</taxon>
        <taxon>Fabaceae</taxon>
        <taxon>Papilionoideae</taxon>
        <taxon>50 kb inversion clade</taxon>
        <taxon>NPAAA clade</taxon>
        <taxon>indigoferoid/millettioid clade</taxon>
        <taxon>Phaseoleae</taxon>
        <taxon>Mucuna</taxon>
    </lineage>
</organism>
<comment type="caution">
    <text evidence="1">The sequence shown here is derived from an EMBL/GenBank/DDBJ whole genome shotgun (WGS) entry which is preliminary data.</text>
</comment>
<accession>A0A371ECB4</accession>
<gene>
    <name evidence="1" type="ORF">CR513_57924</name>
</gene>
<proteinExistence type="predicted"/>
<protein>
    <recommendedName>
        <fullName evidence="3">Integrase catalytic domain-containing protein</fullName>
    </recommendedName>
</protein>
<sequence>MQGFLTIQTVSLNEKFVFIGNRVKALVEATKTYHLILNTCILKHNHLVGIDSLNTEILLTLHHNVGTKHSLANERFSLLWYRWLENKQNTQRNGLQEALNFLKFCILIYVDLLMLILSKRKDTLLPLLMTIHVMVMPTYCMRNVNYLEIYLNEVKRQLNKKVKVVKSDKGGEYCKRYDETGKHQGPFAKLL</sequence>
<evidence type="ECO:0000313" key="2">
    <source>
        <dbReference type="Proteomes" id="UP000257109"/>
    </source>
</evidence>
<dbReference type="AlphaFoldDB" id="A0A371ECB4"/>
<reference evidence="1" key="1">
    <citation type="submission" date="2018-05" db="EMBL/GenBank/DDBJ databases">
        <title>Draft genome of Mucuna pruriens seed.</title>
        <authorList>
            <person name="Nnadi N.E."/>
            <person name="Vos R."/>
            <person name="Hasami M.H."/>
            <person name="Devisetty U.K."/>
            <person name="Aguiy J.C."/>
        </authorList>
    </citation>
    <scope>NUCLEOTIDE SEQUENCE [LARGE SCALE GENOMIC DNA]</scope>
    <source>
        <strain evidence="1">JCA_2017</strain>
    </source>
</reference>
<dbReference type="EMBL" id="QJKJ01014793">
    <property type="protein sequence ID" value="RDX63624.1"/>
    <property type="molecule type" value="Genomic_DNA"/>
</dbReference>
<feature type="non-terminal residue" evidence="1">
    <location>
        <position position="1"/>
    </location>
</feature>
<keyword evidence="2" id="KW-1185">Reference proteome</keyword>